<comment type="caution">
    <text evidence="1">The sequence shown here is derived from an EMBL/GenBank/DDBJ whole genome shotgun (WGS) entry which is preliminary data.</text>
</comment>
<protein>
    <submittedName>
        <fullName evidence="1">Uncharacterized protein</fullName>
    </submittedName>
</protein>
<dbReference type="PROSITE" id="PS51354">
    <property type="entry name" value="GLUTAREDOXIN_2"/>
    <property type="match status" value="1"/>
</dbReference>
<evidence type="ECO:0000313" key="1">
    <source>
        <dbReference type="EMBL" id="OOL81086.1"/>
    </source>
</evidence>
<name>A0A1S8KMZ8_9LACT</name>
<dbReference type="AlphaFoldDB" id="A0A1S8KMZ8"/>
<dbReference type="Pfam" id="PF20207">
    <property type="entry name" value="DUF6568"/>
    <property type="match status" value="1"/>
</dbReference>
<reference evidence="1 2" key="1">
    <citation type="submission" date="2017-01" db="EMBL/GenBank/DDBJ databases">
        <title>Complete Genome Sequence of Dolosigranulum pigrum isolated from a Patient with interstitial lung disease.</title>
        <authorList>
            <person name="Mukhopadhyay R."/>
            <person name="Joaquin J."/>
            <person name="Hogue R."/>
            <person name="Fitzgerald S."/>
            <person name="Jospin G."/>
            <person name="Eisen J.A."/>
            <person name="Chaturvedi V."/>
        </authorList>
    </citation>
    <scope>NUCLEOTIDE SEQUENCE [LARGE SCALE GENOMIC DNA]</scope>
    <source>
        <strain evidence="1 2">15S00348</strain>
    </source>
</reference>
<dbReference type="EMBL" id="MUYF01000003">
    <property type="protein sequence ID" value="OOL81086.1"/>
    <property type="molecule type" value="Genomic_DNA"/>
</dbReference>
<dbReference type="Gene3D" id="3.40.30.10">
    <property type="entry name" value="Glutaredoxin"/>
    <property type="match status" value="1"/>
</dbReference>
<dbReference type="Proteomes" id="UP000190409">
    <property type="component" value="Unassembled WGS sequence"/>
</dbReference>
<evidence type="ECO:0000313" key="2">
    <source>
        <dbReference type="Proteomes" id="UP000190409"/>
    </source>
</evidence>
<dbReference type="CDD" id="cd02947">
    <property type="entry name" value="TRX_family"/>
    <property type="match status" value="1"/>
</dbReference>
<dbReference type="SUPFAM" id="SSF52833">
    <property type="entry name" value="Thioredoxin-like"/>
    <property type="match status" value="1"/>
</dbReference>
<dbReference type="InterPro" id="IPR036249">
    <property type="entry name" value="Thioredoxin-like_sf"/>
</dbReference>
<gene>
    <name evidence="1" type="ORF">BWX42_04380</name>
</gene>
<organism evidence="1 2">
    <name type="scientific">Dolosigranulum pigrum</name>
    <dbReference type="NCBI Taxonomy" id="29394"/>
    <lineage>
        <taxon>Bacteria</taxon>
        <taxon>Bacillati</taxon>
        <taxon>Bacillota</taxon>
        <taxon>Bacilli</taxon>
        <taxon>Lactobacillales</taxon>
        <taxon>Carnobacteriaceae</taxon>
        <taxon>Dolosigranulum</taxon>
    </lineage>
</organism>
<sequence length="122" mass="13834">MNNVSPEQFLQLAEDFKEVTPSEADRVLQEGDEKPVVVFFGRETCPYCRKFIPKLHNVTQKHDILVHFVHSGHPDYQEEIAQVRDKYDVPTVPGLIVRTGDNIAVRCNSSLSEEAIATLLQV</sequence>
<accession>A0A1S8KMZ8</accession>
<proteinExistence type="predicted"/>
<dbReference type="InterPro" id="IPR046698">
    <property type="entry name" value="PedC-like"/>
</dbReference>